<dbReference type="InterPro" id="IPR050267">
    <property type="entry name" value="Anti-sigma-factor_SerPK"/>
</dbReference>
<dbReference type="SUPFAM" id="SSF55874">
    <property type="entry name" value="ATPase domain of HSP90 chaperone/DNA topoisomerase II/histidine kinase"/>
    <property type="match status" value="1"/>
</dbReference>
<keyword evidence="1" id="KW-0418">Kinase</keyword>
<reference evidence="3" key="1">
    <citation type="submission" date="2020-11" db="EMBL/GenBank/DDBJ databases">
        <title>Isolation and identification of active actinomycetes.</title>
        <authorList>
            <person name="Sun X."/>
        </authorList>
    </citation>
    <scope>NUCLEOTIDE SEQUENCE</scope>
    <source>
        <strain evidence="3">NEAU-A11</strain>
    </source>
</reference>
<protein>
    <submittedName>
        <fullName evidence="3">ATP-binding protein</fullName>
    </submittedName>
</protein>
<gene>
    <name evidence="3" type="ORF">I4J89_07505</name>
</gene>
<evidence type="ECO:0000313" key="4">
    <source>
        <dbReference type="Proteomes" id="UP000598146"/>
    </source>
</evidence>
<keyword evidence="3" id="KW-0547">Nucleotide-binding</keyword>
<accession>A0A931C107</accession>
<comment type="caution">
    <text evidence="3">The sequence shown here is derived from an EMBL/GenBank/DDBJ whole genome shotgun (WGS) entry which is preliminary data.</text>
</comment>
<dbReference type="Proteomes" id="UP000598146">
    <property type="component" value="Unassembled WGS sequence"/>
</dbReference>
<dbReference type="InterPro" id="IPR036513">
    <property type="entry name" value="STAS_dom_sf"/>
</dbReference>
<organism evidence="3 4">
    <name type="scientific">Actinoplanes aureus</name>
    <dbReference type="NCBI Taxonomy" id="2792083"/>
    <lineage>
        <taxon>Bacteria</taxon>
        <taxon>Bacillati</taxon>
        <taxon>Actinomycetota</taxon>
        <taxon>Actinomycetes</taxon>
        <taxon>Micromonosporales</taxon>
        <taxon>Micromonosporaceae</taxon>
        <taxon>Actinoplanes</taxon>
    </lineage>
</organism>
<sequence>MKNHRWVGPSSRTGWLSALVRAPYLLDRYDPEQGDGFSVLLDVDSSMVILAMHGSWGVPLRRDTHVTIRKCLSEHPSALIVDLHDLHDPHATSASLWFTARRAGAAMDPPVKVAVCTPPETALASRLRRMGAERFLPMYTTVAQARAAMTERQTMPDRVKLCLPFRLSSVAQIRAEVAAACAAWDLPELAERARLVASELVANAVQHAGPPITVFLSRRGDGLHMAVLDGEPRLPRRLDVHPPSVPLPPRGLGLATVHAAASVWGAMPTPDGKAVWATIRP</sequence>
<dbReference type="InterPro" id="IPR003594">
    <property type="entry name" value="HATPase_dom"/>
</dbReference>
<dbReference type="Gene3D" id="3.30.750.24">
    <property type="entry name" value="STAS domain"/>
    <property type="match status" value="1"/>
</dbReference>
<dbReference type="PANTHER" id="PTHR35526:SF3">
    <property type="entry name" value="ANTI-SIGMA-F FACTOR RSBW"/>
    <property type="match status" value="1"/>
</dbReference>
<dbReference type="AlphaFoldDB" id="A0A931C107"/>
<proteinExistence type="predicted"/>
<dbReference type="Pfam" id="PF13581">
    <property type="entry name" value="HATPase_c_2"/>
    <property type="match status" value="1"/>
</dbReference>
<dbReference type="GO" id="GO:0004674">
    <property type="term" value="F:protein serine/threonine kinase activity"/>
    <property type="evidence" value="ECO:0007669"/>
    <property type="project" value="UniProtKB-KW"/>
</dbReference>
<dbReference type="InterPro" id="IPR036890">
    <property type="entry name" value="HATPase_C_sf"/>
</dbReference>
<evidence type="ECO:0000313" key="3">
    <source>
        <dbReference type="EMBL" id="MBG0561305.1"/>
    </source>
</evidence>
<keyword evidence="3" id="KW-0067">ATP-binding</keyword>
<feature type="domain" description="Histidine kinase/HSP90-like ATPase" evidence="2">
    <location>
        <begin position="164"/>
        <end position="278"/>
    </location>
</feature>
<keyword evidence="4" id="KW-1185">Reference proteome</keyword>
<keyword evidence="1" id="KW-0723">Serine/threonine-protein kinase</keyword>
<evidence type="ECO:0000256" key="1">
    <source>
        <dbReference type="ARBA" id="ARBA00022527"/>
    </source>
</evidence>
<keyword evidence="1" id="KW-0808">Transferase</keyword>
<evidence type="ECO:0000259" key="2">
    <source>
        <dbReference type="Pfam" id="PF13581"/>
    </source>
</evidence>
<dbReference type="GO" id="GO:0005524">
    <property type="term" value="F:ATP binding"/>
    <property type="evidence" value="ECO:0007669"/>
    <property type="project" value="UniProtKB-KW"/>
</dbReference>
<dbReference type="CDD" id="cd16936">
    <property type="entry name" value="HATPase_RsbW-like"/>
    <property type="match status" value="1"/>
</dbReference>
<dbReference type="PANTHER" id="PTHR35526">
    <property type="entry name" value="ANTI-SIGMA-F FACTOR RSBW-RELATED"/>
    <property type="match status" value="1"/>
</dbReference>
<name>A0A931C107_9ACTN</name>
<dbReference type="RefSeq" id="WP_196413102.1">
    <property type="nucleotide sequence ID" value="NZ_JADQTO010000003.1"/>
</dbReference>
<dbReference type="EMBL" id="JADQTO010000003">
    <property type="protein sequence ID" value="MBG0561305.1"/>
    <property type="molecule type" value="Genomic_DNA"/>
</dbReference>
<dbReference type="Gene3D" id="3.30.565.10">
    <property type="entry name" value="Histidine kinase-like ATPase, C-terminal domain"/>
    <property type="match status" value="1"/>
</dbReference>